<accession>A0A499ULQ1</accession>
<feature type="region of interest" description="Disordered" evidence="1">
    <location>
        <begin position="22"/>
        <end position="64"/>
    </location>
</feature>
<gene>
    <name evidence="2" type="ORF">SSPO_040680</name>
</gene>
<evidence type="ECO:0000313" key="2">
    <source>
        <dbReference type="EMBL" id="BBJ41350.1"/>
    </source>
</evidence>
<feature type="compositionally biased region" description="Low complexity" evidence="1">
    <location>
        <begin position="128"/>
        <end position="139"/>
    </location>
</feature>
<feature type="compositionally biased region" description="Basic and acidic residues" evidence="1">
    <location>
        <begin position="52"/>
        <end position="61"/>
    </location>
</feature>
<reference evidence="2 3" key="1">
    <citation type="journal article" date="2020" name="Int. J. Syst. Evol. Microbiol.">
        <title>Reclassification of Streptomyces castelarensis and Streptomyces sporoclivatus as later heterotypic synonyms of Streptomyces antimycoticus.</title>
        <authorList>
            <person name="Komaki H."/>
            <person name="Tamura T."/>
        </authorList>
    </citation>
    <scope>NUCLEOTIDE SEQUENCE [LARGE SCALE GENOMIC DNA]</scope>
    <source>
        <strain evidence="2 3">NBRC 100767</strain>
    </source>
</reference>
<sequence length="145" mass="15814">MLGWLGWLRRLGPGRARRRRYTAHPLDHQRRAALEPPRQGPERPAAGTATVSRERHGRDLNGDGYDDLAAYDKDRINIVYGSPHGLDPRTRTTVRACLLKPPSPLPRTSGWCGPTSTAMDTPIWSRTSAGGAPSCSGAGHEASPR</sequence>
<dbReference type="Proteomes" id="UP000463951">
    <property type="component" value="Chromosome"/>
</dbReference>
<organism evidence="2 3">
    <name type="scientific">Streptomyces antimycoticus</name>
    <dbReference type="NCBI Taxonomy" id="68175"/>
    <lineage>
        <taxon>Bacteria</taxon>
        <taxon>Bacillati</taxon>
        <taxon>Actinomycetota</taxon>
        <taxon>Actinomycetes</taxon>
        <taxon>Kitasatosporales</taxon>
        <taxon>Streptomycetaceae</taxon>
        <taxon>Streptomyces</taxon>
        <taxon>Streptomyces violaceusniger group</taxon>
    </lineage>
</organism>
<feature type="region of interest" description="Disordered" evidence="1">
    <location>
        <begin position="99"/>
        <end position="145"/>
    </location>
</feature>
<dbReference type="AlphaFoldDB" id="A0A499ULQ1"/>
<protein>
    <submittedName>
        <fullName evidence="2">Uncharacterized protein</fullName>
    </submittedName>
</protein>
<proteinExistence type="predicted"/>
<evidence type="ECO:0000256" key="1">
    <source>
        <dbReference type="SAM" id="MobiDB-lite"/>
    </source>
</evidence>
<evidence type="ECO:0000313" key="3">
    <source>
        <dbReference type="Proteomes" id="UP000463951"/>
    </source>
</evidence>
<feature type="compositionally biased region" description="Polar residues" evidence="1">
    <location>
        <begin position="114"/>
        <end position="127"/>
    </location>
</feature>
<dbReference type="EMBL" id="AP019620">
    <property type="protein sequence ID" value="BBJ41350.1"/>
    <property type="molecule type" value="Genomic_DNA"/>
</dbReference>
<name>A0A499ULQ1_9ACTN</name>